<proteinExistence type="predicted"/>
<evidence type="ECO:0000256" key="2">
    <source>
        <dbReference type="SAM" id="Phobius"/>
    </source>
</evidence>
<evidence type="ECO:0000313" key="4">
    <source>
        <dbReference type="Proteomes" id="UP000887013"/>
    </source>
</evidence>
<dbReference type="AlphaFoldDB" id="A0A8X6Q9P4"/>
<keyword evidence="2" id="KW-1133">Transmembrane helix</keyword>
<keyword evidence="2" id="KW-0472">Membrane</keyword>
<keyword evidence="2" id="KW-0812">Transmembrane</keyword>
<organism evidence="3 4">
    <name type="scientific">Nephila pilipes</name>
    <name type="common">Giant wood spider</name>
    <name type="synonym">Nephila maculata</name>
    <dbReference type="NCBI Taxonomy" id="299642"/>
    <lineage>
        <taxon>Eukaryota</taxon>
        <taxon>Metazoa</taxon>
        <taxon>Ecdysozoa</taxon>
        <taxon>Arthropoda</taxon>
        <taxon>Chelicerata</taxon>
        <taxon>Arachnida</taxon>
        <taxon>Araneae</taxon>
        <taxon>Araneomorphae</taxon>
        <taxon>Entelegynae</taxon>
        <taxon>Araneoidea</taxon>
        <taxon>Nephilidae</taxon>
        <taxon>Nephila</taxon>
    </lineage>
</organism>
<reference evidence="3" key="1">
    <citation type="submission" date="2020-08" db="EMBL/GenBank/DDBJ databases">
        <title>Multicomponent nature underlies the extraordinary mechanical properties of spider dragline silk.</title>
        <authorList>
            <person name="Kono N."/>
            <person name="Nakamura H."/>
            <person name="Mori M."/>
            <person name="Yoshida Y."/>
            <person name="Ohtoshi R."/>
            <person name="Malay A.D."/>
            <person name="Moran D.A.P."/>
            <person name="Tomita M."/>
            <person name="Numata K."/>
            <person name="Arakawa K."/>
        </authorList>
    </citation>
    <scope>NUCLEOTIDE SEQUENCE</scope>
</reference>
<feature type="compositionally biased region" description="Basic and acidic residues" evidence="1">
    <location>
        <begin position="65"/>
        <end position="74"/>
    </location>
</feature>
<evidence type="ECO:0000313" key="3">
    <source>
        <dbReference type="EMBL" id="GFU07369.1"/>
    </source>
</evidence>
<name>A0A8X6Q9P4_NEPPI</name>
<evidence type="ECO:0000256" key="1">
    <source>
        <dbReference type="SAM" id="MobiDB-lite"/>
    </source>
</evidence>
<sequence>MTKHRTIHLVKFHPTVSRPCAYLNCPLWVPPPYNCKHRPLELTALRAEKAKLGRHRRDIGGSPSPDKKDDREAPAEGLKRLMCALRPGSIVPSKNAPAVGNFSCPPPPSRKYLGWVKRIVNVNRLNLVLVWISWMCLGISRALKHVLDLMDWLES</sequence>
<accession>A0A8X6Q9P4</accession>
<feature type="transmembrane region" description="Helical" evidence="2">
    <location>
        <begin position="125"/>
        <end position="143"/>
    </location>
</feature>
<keyword evidence="4" id="KW-1185">Reference proteome</keyword>
<feature type="region of interest" description="Disordered" evidence="1">
    <location>
        <begin position="52"/>
        <end position="74"/>
    </location>
</feature>
<comment type="caution">
    <text evidence="3">The sequence shown here is derived from an EMBL/GenBank/DDBJ whole genome shotgun (WGS) entry which is preliminary data.</text>
</comment>
<dbReference type="Proteomes" id="UP000887013">
    <property type="component" value="Unassembled WGS sequence"/>
</dbReference>
<gene>
    <name evidence="3" type="ORF">NPIL_583411</name>
</gene>
<dbReference type="EMBL" id="BMAW01077645">
    <property type="protein sequence ID" value="GFU07369.1"/>
    <property type="molecule type" value="Genomic_DNA"/>
</dbReference>
<protein>
    <submittedName>
        <fullName evidence="3">Uncharacterized protein</fullName>
    </submittedName>
</protein>